<dbReference type="OrthoDB" id="3783612at2"/>
<dbReference type="SUPFAM" id="SSF48498">
    <property type="entry name" value="Tetracyclin repressor-like, C-terminal domain"/>
    <property type="match status" value="1"/>
</dbReference>
<dbReference type="InterPro" id="IPR001647">
    <property type="entry name" value="HTH_TetR"/>
</dbReference>
<dbReference type="InterPro" id="IPR036271">
    <property type="entry name" value="Tet_transcr_reg_TetR-rel_C_sf"/>
</dbReference>
<accession>A0A073B2K9</accession>
<feature type="DNA-binding region" description="H-T-H motif" evidence="2">
    <location>
        <begin position="41"/>
        <end position="60"/>
    </location>
</feature>
<feature type="domain" description="HTH tetR-type" evidence="3">
    <location>
        <begin position="18"/>
        <end position="78"/>
    </location>
</feature>
<dbReference type="InterPro" id="IPR050109">
    <property type="entry name" value="HTH-type_TetR-like_transc_reg"/>
</dbReference>
<name>A0A073B2K9_9PSEU</name>
<dbReference type="GO" id="GO:0003700">
    <property type="term" value="F:DNA-binding transcription factor activity"/>
    <property type="evidence" value="ECO:0007669"/>
    <property type="project" value="TreeGrafter"/>
</dbReference>
<dbReference type="PANTHER" id="PTHR30055">
    <property type="entry name" value="HTH-TYPE TRANSCRIPTIONAL REGULATOR RUTR"/>
    <property type="match status" value="1"/>
</dbReference>
<dbReference type="Pfam" id="PF00440">
    <property type="entry name" value="TetR_N"/>
    <property type="match status" value="1"/>
</dbReference>
<evidence type="ECO:0000313" key="5">
    <source>
        <dbReference type="Proteomes" id="UP000031419"/>
    </source>
</evidence>
<keyword evidence="1 2" id="KW-0238">DNA-binding</keyword>
<protein>
    <submittedName>
        <fullName evidence="4">TetR family transcriptional regulator</fullName>
    </submittedName>
</protein>
<gene>
    <name evidence="4" type="ORF">GU90_03475</name>
</gene>
<evidence type="ECO:0000256" key="1">
    <source>
        <dbReference type="ARBA" id="ARBA00023125"/>
    </source>
</evidence>
<dbReference type="EMBL" id="JNVU01000012">
    <property type="protein sequence ID" value="KEI45517.1"/>
    <property type="molecule type" value="Genomic_DNA"/>
</dbReference>
<evidence type="ECO:0000256" key="2">
    <source>
        <dbReference type="PROSITE-ProRule" id="PRU00335"/>
    </source>
</evidence>
<dbReference type="SUPFAM" id="SSF46689">
    <property type="entry name" value="Homeodomain-like"/>
    <property type="match status" value="1"/>
</dbReference>
<reference evidence="4 5" key="1">
    <citation type="submission" date="2014-06" db="EMBL/GenBank/DDBJ databases">
        <title>Saccharopolyspora rectivirgula DSM-43113 Genome sequencing.</title>
        <authorList>
            <person name="Barrera C."/>
            <person name="Millon L."/>
            <person name="Rognon B."/>
            <person name="Zaugg C."/>
            <person name="Monod M."/>
        </authorList>
    </citation>
    <scope>NUCLEOTIDE SEQUENCE [LARGE SCALE GENOMIC DNA]</scope>
    <source>
        <strain evidence="4 5">DSM 43113</strain>
    </source>
</reference>
<dbReference type="GO" id="GO:0000976">
    <property type="term" value="F:transcription cis-regulatory region binding"/>
    <property type="evidence" value="ECO:0007669"/>
    <property type="project" value="TreeGrafter"/>
</dbReference>
<evidence type="ECO:0000313" key="4">
    <source>
        <dbReference type="EMBL" id="KEI45517.1"/>
    </source>
</evidence>
<dbReference type="RefSeq" id="WP_037331803.1">
    <property type="nucleotide sequence ID" value="NZ_JAJUIW010000022.1"/>
</dbReference>
<comment type="caution">
    <text evidence="4">The sequence shown here is derived from an EMBL/GenBank/DDBJ whole genome shotgun (WGS) entry which is preliminary data.</text>
</comment>
<dbReference type="InterPro" id="IPR009057">
    <property type="entry name" value="Homeodomain-like_sf"/>
</dbReference>
<dbReference type="PANTHER" id="PTHR30055:SF226">
    <property type="entry name" value="HTH-TYPE TRANSCRIPTIONAL REGULATOR PKSA"/>
    <property type="match status" value="1"/>
</dbReference>
<dbReference type="Proteomes" id="UP000031419">
    <property type="component" value="Unassembled WGS sequence"/>
</dbReference>
<keyword evidence="5" id="KW-1185">Reference proteome</keyword>
<proteinExistence type="predicted"/>
<dbReference type="AlphaFoldDB" id="A0A073B2K9"/>
<dbReference type="eggNOG" id="COG1309">
    <property type="taxonomic scope" value="Bacteria"/>
</dbReference>
<dbReference type="PROSITE" id="PS50977">
    <property type="entry name" value="HTH_TETR_2"/>
    <property type="match status" value="1"/>
</dbReference>
<organism evidence="4 5">
    <name type="scientific">Saccharopolyspora rectivirgula</name>
    <dbReference type="NCBI Taxonomy" id="28042"/>
    <lineage>
        <taxon>Bacteria</taxon>
        <taxon>Bacillati</taxon>
        <taxon>Actinomycetota</taxon>
        <taxon>Actinomycetes</taxon>
        <taxon>Pseudonocardiales</taxon>
        <taxon>Pseudonocardiaceae</taxon>
        <taxon>Saccharopolyspora</taxon>
    </lineage>
</organism>
<evidence type="ECO:0000259" key="3">
    <source>
        <dbReference type="PROSITE" id="PS50977"/>
    </source>
</evidence>
<dbReference type="Gene3D" id="1.10.357.10">
    <property type="entry name" value="Tetracycline Repressor, domain 2"/>
    <property type="match status" value="1"/>
</dbReference>
<dbReference type="STRING" id="28042.GU90_03475"/>
<sequence>MATSERPYRGRSAPSRRADRRKKLLEAGLDLLASRGWRGATMTAICANANLTERYFYESFRNRDELLVTVIDGIADEIRTVTLAAMEAADGDPREQIRAGIDAFINLIATDPRKGRAAIIESAAAEPLRTRRRELLHDFARLIAAQSRKLYGEEALPPTRAHINGVLLAGGLAELVTAWLNGEMRANPEDIAVTVTSFFANTTKR</sequence>